<protein>
    <submittedName>
        <fullName evidence="1">Uncharacterized protein</fullName>
    </submittedName>
</protein>
<evidence type="ECO:0000313" key="2">
    <source>
        <dbReference type="Proteomes" id="UP000182110"/>
    </source>
</evidence>
<comment type="caution">
    <text evidence="1">The sequence shown here is derived from an EMBL/GenBank/DDBJ whole genome shotgun (WGS) entry which is preliminary data.</text>
</comment>
<organism evidence="1 2">
    <name type="scientific">Peribacillus simplex</name>
    <dbReference type="NCBI Taxonomy" id="1478"/>
    <lineage>
        <taxon>Bacteria</taxon>
        <taxon>Bacillati</taxon>
        <taxon>Bacillota</taxon>
        <taxon>Bacilli</taxon>
        <taxon>Bacillales</taxon>
        <taxon>Bacillaceae</taxon>
        <taxon>Peribacillus</taxon>
    </lineage>
</organism>
<sequence length="67" mass="7951">MKIKDLIRNLNFYNEEDEVKVYVKTGTHEGHELDLSFIFRTKEKVVMLQGDMGDLTRETESEQEKED</sequence>
<accession>A0AAN2TRU1</accession>
<dbReference type="Proteomes" id="UP000182110">
    <property type="component" value="Unassembled WGS sequence"/>
</dbReference>
<keyword evidence="2" id="KW-1185">Reference proteome</keyword>
<name>A0AAN2TRU1_9BACI</name>
<gene>
    <name evidence="1" type="ORF">BN1180_01609</name>
</gene>
<proteinExistence type="predicted"/>
<dbReference type="AlphaFoldDB" id="A0AAN2TRU1"/>
<evidence type="ECO:0000313" key="1">
    <source>
        <dbReference type="EMBL" id="CEG31465.1"/>
    </source>
</evidence>
<dbReference type="RefSeq" id="WP_072272620.1">
    <property type="nucleotide sequence ID" value="NZ_CCXW01000001.1"/>
</dbReference>
<dbReference type="EMBL" id="CCXW01000001">
    <property type="protein sequence ID" value="CEG31465.1"/>
    <property type="molecule type" value="Genomic_DNA"/>
</dbReference>
<reference evidence="1 2" key="1">
    <citation type="journal article" date="2014" name="Genome Announc.">
        <title>Genome Sequence of Bacillus simplex Strain P558, Isolated from a Human Fecal Sample.</title>
        <authorList>
            <person name="Croce O."/>
            <person name="Hugon P."/>
            <person name="Lagier J.C."/>
            <person name="Bibi F."/>
            <person name="Robert C."/>
            <person name="Azhar E.I."/>
            <person name="Raoult D."/>
            <person name="Fournier P.E."/>
        </authorList>
    </citation>
    <scope>NUCLEOTIDE SEQUENCE [LARGE SCALE GENOMIC DNA]</scope>
    <source>
        <strain evidence="1 2">P558</strain>
    </source>
</reference>